<evidence type="ECO:0000256" key="1">
    <source>
        <dbReference type="ARBA" id="ARBA00005384"/>
    </source>
</evidence>
<dbReference type="Gene3D" id="3.40.640.10">
    <property type="entry name" value="Type I PLP-dependent aspartate aminotransferase-like (Major domain)"/>
    <property type="match status" value="1"/>
</dbReference>
<proteinExistence type="inferred from homology"/>
<dbReference type="SUPFAM" id="SSF46785">
    <property type="entry name" value="Winged helix' DNA-binding domain"/>
    <property type="match status" value="1"/>
</dbReference>
<dbReference type="GO" id="GO:0003700">
    <property type="term" value="F:DNA-binding transcription factor activity"/>
    <property type="evidence" value="ECO:0007669"/>
    <property type="project" value="InterPro"/>
</dbReference>
<dbReference type="RefSeq" id="WP_132922230.1">
    <property type="nucleotide sequence ID" value="NZ_SJOI01000001.1"/>
</dbReference>
<keyword evidence="4 7" id="KW-0238">DNA-binding</keyword>
<evidence type="ECO:0000313" key="7">
    <source>
        <dbReference type="EMBL" id="TCL03357.1"/>
    </source>
</evidence>
<dbReference type="InterPro" id="IPR015421">
    <property type="entry name" value="PyrdxlP-dep_Trfase_major"/>
</dbReference>
<dbReference type="Proteomes" id="UP000294555">
    <property type="component" value="Unassembled WGS sequence"/>
</dbReference>
<dbReference type="AlphaFoldDB" id="A0A4R1N9J7"/>
<dbReference type="SMART" id="SM00345">
    <property type="entry name" value="HTH_GNTR"/>
    <property type="match status" value="1"/>
</dbReference>
<dbReference type="InterPro" id="IPR036388">
    <property type="entry name" value="WH-like_DNA-bd_sf"/>
</dbReference>
<dbReference type="GO" id="GO:0030170">
    <property type="term" value="F:pyridoxal phosphate binding"/>
    <property type="evidence" value="ECO:0007669"/>
    <property type="project" value="InterPro"/>
</dbReference>
<accession>A0A4R1N9J7</accession>
<comment type="similarity">
    <text evidence="1">In the C-terminal section; belongs to the class-I pyridoxal-phosphate-dependent aminotransferase family.</text>
</comment>
<reference evidence="7 8" key="1">
    <citation type="submission" date="2019-02" db="EMBL/GenBank/DDBJ databases">
        <title>Investigation of anaerobic lignin degradation for improved lignocellulosic biofuels.</title>
        <authorList>
            <person name="Deangelis K."/>
        </authorList>
    </citation>
    <scope>NUCLEOTIDE SEQUENCE [LARGE SCALE GENOMIC DNA]</scope>
    <source>
        <strain evidence="7 8">159R</strain>
    </source>
</reference>
<evidence type="ECO:0000259" key="6">
    <source>
        <dbReference type="PROSITE" id="PS50949"/>
    </source>
</evidence>
<dbReference type="PANTHER" id="PTHR46577">
    <property type="entry name" value="HTH-TYPE TRANSCRIPTIONAL REGULATORY PROTEIN GABR"/>
    <property type="match status" value="1"/>
</dbReference>
<evidence type="ECO:0000256" key="5">
    <source>
        <dbReference type="ARBA" id="ARBA00023163"/>
    </source>
</evidence>
<dbReference type="Gene3D" id="1.10.10.10">
    <property type="entry name" value="Winged helix-like DNA-binding domain superfamily/Winged helix DNA-binding domain"/>
    <property type="match status" value="1"/>
</dbReference>
<dbReference type="SUPFAM" id="SSF53383">
    <property type="entry name" value="PLP-dependent transferases"/>
    <property type="match status" value="1"/>
</dbReference>
<organism evidence="7 8">
    <name type="scientific">Sodalis ligni</name>
    <dbReference type="NCBI Taxonomy" id="2697027"/>
    <lineage>
        <taxon>Bacteria</taxon>
        <taxon>Pseudomonadati</taxon>
        <taxon>Pseudomonadota</taxon>
        <taxon>Gammaproteobacteria</taxon>
        <taxon>Enterobacterales</taxon>
        <taxon>Bruguierivoracaceae</taxon>
        <taxon>Sodalis</taxon>
    </lineage>
</organism>
<dbReference type="GO" id="GO:0003677">
    <property type="term" value="F:DNA binding"/>
    <property type="evidence" value="ECO:0007669"/>
    <property type="project" value="UniProtKB-KW"/>
</dbReference>
<evidence type="ECO:0000256" key="4">
    <source>
        <dbReference type="ARBA" id="ARBA00023125"/>
    </source>
</evidence>
<evidence type="ECO:0000313" key="8">
    <source>
        <dbReference type="Proteomes" id="UP000294555"/>
    </source>
</evidence>
<dbReference type="InterPro" id="IPR004839">
    <property type="entry name" value="Aminotransferase_I/II_large"/>
</dbReference>
<feature type="domain" description="HTH gntR-type" evidence="6">
    <location>
        <begin position="16"/>
        <end position="84"/>
    </location>
</feature>
<gene>
    <name evidence="7" type="ORF">EZJ58_1419</name>
</gene>
<dbReference type="InterPro" id="IPR000524">
    <property type="entry name" value="Tscrpt_reg_HTH_GntR"/>
</dbReference>
<evidence type="ECO:0000256" key="2">
    <source>
        <dbReference type="ARBA" id="ARBA00022898"/>
    </source>
</evidence>
<dbReference type="InterPro" id="IPR015424">
    <property type="entry name" value="PyrdxlP-dep_Trfase"/>
</dbReference>
<dbReference type="CDD" id="cd00609">
    <property type="entry name" value="AAT_like"/>
    <property type="match status" value="1"/>
</dbReference>
<keyword evidence="2" id="KW-0663">Pyridoxal phosphate</keyword>
<dbReference type="Pfam" id="PF00392">
    <property type="entry name" value="GntR"/>
    <property type="match status" value="1"/>
</dbReference>
<dbReference type="InterPro" id="IPR051446">
    <property type="entry name" value="HTH_trans_reg/aminotransferase"/>
</dbReference>
<comment type="caution">
    <text evidence="7">The sequence shown here is derived from an EMBL/GenBank/DDBJ whole genome shotgun (WGS) entry which is preliminary data.</text>
</comment>
<dbReference type="PROSITE" id="PS50949">
    <property type="entry name" value="HTH_GNTR"/>
    <property type="match status" value="1"/>
</dbReference>
<keyword evidence="3" id="KW-0805">Transcription regulation</keyword>
<dbReference type="InterPro" id="IPR036390">
    <property type="entry name" value="WH_DNA-bd_sf"/>
</dbReference>
<dbReference type="OrthoDB" id="9804020at2"/>
<keyword evidence="8" id="KW-1185">Reference proteome</keyword>
<evidence type="ECO:0000256" key="3">
    <source>
        <dbReference type="ARBA" id="ARBA00023015"/>
    </source>
</evidence>
<sequence length="456" mass="49757">MSTTLTARQLAALIHQPSIKGITLAVSQLIRESKLAAGTQLPAVRELAEALGVSPATVSAAWQHLRRQSVLAGKGRSGVWVCANIVSARPVRFEKIGNYGKGIIADLTMASPDPQLLPDLEQALRMAVRVPELNSYRREPITPSLRAAIIPDWPVESEAFLATDGGFDAMYLALRSLISPGERVMIENPTATRLLDMLDYIGAEALPVPCDQEGPLPDAVAALLQQAPRAFIYQPRTHSASGHTVSRERSDSLSKVLADSKVLIIEDDGIGELSAHPVWSLGRYYPRRTVHVRSYSKAYGPDLRLAVVSGPLDLIEQLQSLRNFGASWTSRLLQEAVAWMIQDEGTRQSIQWARRIYAERRRALLSALAQRGLSLPDRDGLSLYVPVRSEQFAMITLAAHGIAAVPGERCSTGGEQFIRISTCRLDPKQVDHVADALMLACDLDTPMNGGDRAPDI</sequence>
<dbReference type="EMBL" id="SJOI01000001">
    <property type="protein sequence ID" value="TCL03357.1"/>
    <property type="molecule type" value="Genomic_DNA"/>
</dbReference>
<keyword evidence="5" id="KW-0804">Transcription</keyword>
<name>A0A4R1N9J7_9GAMM</name>
<protein>
    <submittedName>
        <fullName evidence="7">DNA-binding transcriptional MocR family regulator</fullName>
    </submittedName>
</protein>
<dbReference type="PANTHER" id="PTHR46577:SF1">
    <property type="entry name" value="HTH-TYPE TRANSCRIPTIONAL REGULATORY PROTEIN GABR"/>
    <property type="match status" value="1"/>
</dbReference>
<dbReference type="Pfam" id="PF00155">
    <property type="entry name" value="Aminotran_1_2"/>
    <property type="match status" value="1"/>
</dbReference>